<dbReference type="EMBL" id="PVZG01000007">
    <property type="protein sequence ID" value="PRY28911.1"/>
    <property type="molecule type" value="Genomic_DNA"/>
</dbReference>
<proteinExistence type="predicted"/>
<evidence type="ECO:0000313" key="1">
    <source>
        <dbReference type="EMBL" id="PRY28911.1"/>
    </source>
</evidence>
<dbReference type="RefSeq" id="WP_106127505.1">
    <property type="nucleotide sequence ID" value="NZ_PVZG01000007.1"/>
</dbReference>
<protein>
    <recommendedName>
        <fullName evidence="3">Excreted virulence factor EspC (Type VII ESX diderm)</fullName>
    </recommendedName>
</protein>
<evidence type="ECO:0000313" key="2">
    <source>
        <dbReference type="Proteomes" id="UP000239209"/>
    </source>
</evidence>
<accession>A0A2T0S645</accession>
<evidence type="ECO:0008006" key="3">
    <source>
        <dbReference type="Google" id="ProtNLM"/>
    </source>
</evidence>
<name>A0A2T0S645_9ACTN</name>
<keyword evidence="2" id="KW-1185">Reference proteome</keyword>
<sequence>MASVEEIKANVAASVEGTRRAVTGIQQVTDQLDDALARLRITAIGSLHPSVATAIAQLEQARTRLDEASTLARAAMDSADTYRMIV</sequence>
<reference evidence="1 2" key="1">
    <citation type="submission" date="2018-03" db="EMBL/GenBank/DDBJ databases">
        <title>Genomic Encyclopedia of Archaeal and Bacterial Type Strains, Phase II (KMG-II): from individual species to whole genera.</title>
        <authorList>
            <person name="Goeker M."/>
        </authorList>
    </citation>
    <scope>NUCLEOTIDE SEQUENCE [LARGE SCALE GENOMIC DNA]</scope>
    <source>
        <strain evidence="1 2">DSM 45348</strain>
    </source>
</reference>
<dbReference type="OrthoDB" id="3297239at2"/>
<dbReference type="Proteomes" id="UP000239209">
    <property type="component" value="Unassembled WGS sequence"/>
</dbReference>
<gene>
    <name evidence="1" type="ORF">CLV70_107216</name>
</gene>
<organism evidence="1 2">
    <name type="scientific">Pseudosporangium ferrugineum</name>
    <dbReference type="NCBI Taxonomy" id="439699"/>
    <lineage>
        <taxon>Bacteria</taxon>
        <taxon>Bacillati</taxon>
        <taxon>Actinomycetota</taxon>
        <taxon>Actinomycetes</taxon>
        <taxon>Micromonosporales</taxon>
        <taxon>Micromonosporaceae</taxon>
        <taxon>Pseudosporangium</taxon>
    </lineage>
</organism>
<comment type="caution">
    <text evidence="1">The sequence shown here is derived from an EMBL/GenBank/DDBJ whole genome shotgun (WGS) entry which is preliminary data.</text>
</comment>
<dbReference type="AlphaFoldDB" id="A0A2T0S645"/>